<evidence type="ECO:0000313" key="6">
    <source>
        <dbReference type="Proteomes" id="UP001386955"/>
    </source>
</evidence>
<evidence type="ECO:0000256" key="2">
    <source>
        <dbReference type="ARBA" id="ARBA00022491"/>
    </source>
</evidence>
<dbReference type="PANTHER" id="PTHR12346">
    <property type="entry name" value="SIN3B-RELATED"/>
    <property type="match status" value="1"/>
</dbReference>
<dbReference type="Proteomes" id="UP001386955">
    <property type="component" value="Unassembled WGS sequence"/>
</dbReference>
<sequence>MNSQQTPSVSDALAYLMIVKETLEETEKIDIESVITIVKELFKGHRDLLMGFNVFLPKKHEITLAMKDEQPLQIDAIDEKSISIDDAVAYVKKVRATLQDEKGKCQHFLEILNDFKTQRIDMVSAIARVKELFKGHRDLIEGFNVFLAKKHKIKLPLEDEQQPPQEEHVEFAEDINFMGKMKAQHGRNERLLREGQFVANKSFKKKTNSSFK</sequence>
<reference evidence="5 6" key="1">
    <citation type="submission" date="2024-01" db="EMBL/GenBank/DDBJ databases">
        <title>The genomes of 5 underutilized Papilionoideae crops provide insights into root nodulation and disease resistanc.</title>
        <authorList>
            <person name="Jiang F."/>
        </authorList>
    </citation>
    <scope>NUCLEOTIDE SEQUENCE [LARGE SCALE GENOMIC DNA]</scope>
    <source>
        <strain evidence="5">DUOXIRENSHENG_FW03</strain>
        <tissue evidence="5">Leaves</tissue>
    </source>
</reference>
<gene>
    <name evidence="5" type="ORF">VNO78_27303</name>
</gene>
<keyword evidence="3 4" id="KW-0539">Nucleus</keyword>
<keyword evidence="2" id="KW-0678">Repressor</keyword>
<dbReference type="AlphaFoldDB" id="A0AAN9S0T1"/>
<evidence type="ECO:0000256" key="3">
    <source>
        <dbReference type="ARBA" id="ARBA00023242"/>
    </source>
</evidence>
<dbReference type="SUPFAM" id="SSF47762">
    <property type="entry name" value="PAH2 domain"/>
    <property type="match status" value="2"/>
</dbReference>
<dbReference type="GO" id="GO:0000122">
    <property type="term" value="P:negative regulation of transcription by RNA polymerase II"/>
    <property type="evidence" value="ECO:0007669"/>
    <property type="project" value="TreeGrafter"/>
</dbReference>
<dbReference type="GO" id="GO:0000785">
    <property type="term" value="C:chromatin"/>
    <property type="evidence" value="ECO:0007669"/>
    <property type="project" value="TreeGrafter"/>
</dbReference>
<dbReference type="Gene3D" id="1.20.1160.11">
    <property type="entry name" value="Paired amphipathic helix"/>
    <property type="match status" value="2"/>
</dbReference>
<organism evidence="5 6">
    <name type="scientific">Psophocarpus tetragonolobus</name>
    <name type="common">Winged bean</name>
    <name type="synonym">Dolichos tetragonolobus</name>
    <dbReference type="NCBI Taxonomy" id="3891"/>
    <lineage>
        <taxon>Eukaryota</taxon>
        <taxon>Viridiplantae</taxon>
        <taxon>Streptophyta</taxon>
        <taxon>Embryophyta</taxon>
        <taxon>Tracheophyta</taxon>
        <taxon>Spermatophyta</taxon>
        <taxon>Magnoliopsida</taxon>
        <taxon>eudicotyledons</taxon>
        <taxon>Gunneridae</taxon>
        <taxon>Pentapetalae</taxon>
        <taxon>rosids</taxon>
        <taxon>fabids</taxon>
        <taxon>Fabales</taxon>
        <taxon>Fabaceae</taxon>
        <taxon>Papilionoideae</taxon>
        <taxon>50 kb inversion clade</taxon>
        <taxon>NPAAA clade</taxon>
        <taxon>indigoferoid/millettioid clade</taxon>
        <taxon>Phaseoleae</taxon>
        <taxon>Psophocarpus</taxon>
    </lineage>
</organism>
<dbReference type="Pfam" id="PF02671">
    <property type="entry name" value="PAH"/>
    <property type="match status" value="2"/>
</dbReference>
<comment type="caution">
    <text evidence="5">The sequence shown here is derived from an EMBL/GenBank/DDBJ whole genome shotgun (WGS) entry which is preliminary data.</text>
</comment>
<dbReference type="InterPro" id="IPR036600">
    <property type="entry name" value="PAH_sf"/>
</dbReference>
<keyword evidence="6" id="KW-1185">Reference proteome</keyword>
<dbReference type="GO" id="GO:0003714">
    <property type="term" value="F:transcription corepressor activity"/>
    <property type="evidence" value="ECO:0007669"/>
    <property type="project" value="InterPro"/>
</dbReference>
<dbReference type="InterPro" id="IPR003822">
    <property type="entry name" value="PAH"/>
</dbReference>
<name>A0AAN9S0T1_PSOTE</name>
<evidence type="ECO:0000256" key="4">
    <source>
        <dbReference type="PROSITE-ProRule" id="PRU00810"/>
    </source>
</evidence>
<dbReference type="InterPro" id="IPR039774">
    <property type="entry name" value="Sin3-like"/>
</dbReference>
<accession>A0AAN9S0T1</accession>
<dbReference type="EMBL" id="JAYMYS010000007">
    <property type="protein sequence ID" value="KAK7386927.1"/>
    <property type="molecule type" value="Genomic_DNA"/>
</dbReference>
<protein>
    <submittedName>
        <fullName evidence="5">Uncharacterized protein</fullName>
    </submittedName>
</protein>
<dbReference type="GO" id="GO:0000118">
    <property type="term" value="C:histone deacetylase complex"/>
    <property type="evidence" value="ECO:0007669"/>
    <property type="project" value="TreeGrafter"/>
</dbReference>
<evidence type="ECO:0000256" key="1">
    <source>
        <dbReference type="ARBA" id="ARBA00004123"/>
    </source>
</evidence>
<dbReference type="PANTHER" id="PTHR12346:SF0">
    <property type="entry name" value="SIN3A, ISOFORM G"/>
    <property type="match status" value="1"/>
</dbReference>
<proteinExistence type="predicted"/>
<comment type="subcellular location">
    <subcellularLocation>
        <location evidence="1 4">Nucleus</location>
    </subcellularLocation>
</comment>
<dbReference type="PROSITE" id="PS51477">
    <property type="entry name" value="PAH"/>
    <property type="match status" value="2"/>
</dbReference>
<dbReference type="FunFam" id="1.20.1160.11:FF:000001">
    <property type="entry name" value="Paired amphipathic helix protein Sin3"/>
    <property type="match status" value="1"/>
</dbReference>
<evidence type="ECO:0000313" key="5">
    <source>
        <dbReference type="EMBL" id="KAK7386927.1"/>
    </source>
</evidence>